<gene>
    <name evidence="11" type="ORF">N7509_005001</name>
</gene>
<dbReference type="GO" id="GO:0003723">
    <property type="term" value="F:RNA binding"/>
    <property type="evidence" value="ECO:0007669"/>
    <property type="project" value="UniProtKB-KW"/>
</dbReference>
<dbReference type="Pfam" id="PF26253">
    <property type="entry name" value="RdRP_head"/>
    <property type="match status" value="1"/>
</dbReference>
<evidence type="ECO:0000256" key="2">
    <source>
        <dbReference type="ARBA" id="ARBA00022484"/>
    </source>
</evidence>
<evidence type="ECO:0000256" key="8">
    <source>
        <dbReference type="RuleBase" id="RU363098"/>
    </source>
</evidence>
<dbReference type="AlphaFoldDB" id="A0A9X0B9L9"/>
<dbReference type="GO" id="GO:0030422">
    <property type="term" value="P:siRNA processing"/>
    <property type="evidence" value="ECO:0007669"/>
    <property type="project" value="TreeGrafter"/>
</dbReference>
<keyword evidence="2 8" id="KW-0696">RNA-directed RNA polymerase</keyword>
<dbReference type="Pfam" id="PF05183">
    <property type="entry name" value="RdRP"/>
    <property type="match status" value="1"/>
</dbReference>
<keyword evidence="4 8" id="KW-0548">Nucleotidyltransferase</keyword>
<reference evidence="11" key="2">
    <citation type="journal article" date="2023" name="IMA Fungus">
        <title>Comparative genomic study of the Penicillium genus elucidates a diverse pangenome and 15 lateral gene transfer events.</title>
        <authorList>
            <person name="Petersen C."/>
            <person name="Sorensen T."/>
            <person name="Nielsen M.R."/>
            <person name="Sondergaard T.E."/>
            <person name="Sorensen J.L."/>
            <person name="Fitzpatrick D.A."/>
            <person name="Frisvad J.C."/>
            <person name="Nielsen K.L."/>
        </authorList>
    </citation>
    <scope>NUCLEOTIDE SEQUENCE</scope>
    <source>
        <strain evidence="11">IBT 29677</strain>
    </source>
</reference>
<reference evidence="11" key="1">
    <citation type="submission" date="2022-12" db="EMBL/GenBank/DDBJ databases">
        <authorList>
            <person name="Petersen C."/>
        </authorList>
    </citation>
    <scope>NUCLEOTIDE SEQUENCE</scope>
    <source>
        <strain evidence="11">IBT 29677</strain>
    </source>
</reference>
<protein>
    <recommendedName>
        <fullName evidence="8">RNA-dependent RNA polymerase</fullName>
        <ecNumber evidence="8">2.7.7.48</ecNumber>
    </recommendedName>
</protein>
<keyword evidence="5 8" id="KW-0694">RNA-binding</keyword>
<dbReference type="PANTHER" id="PTHR23079:SF55">
    <property type="entry name" value="RNA-DIRECTED RNA POLYMERASE"/>
    <property type="match status" value="1"/>
</dbReference>
<evidence type="ECO:0000256" key="7">
    <source>
        <dbReference type="ARBA" id="ARBA00048744"/>
    </source>
</evidence>
<evidence type="ECO:0000256" key="5">
    <source>
        <dbReference type="ARBA" id="ARBA00022884"/>
    </source>
</evidence>
<evidence type="ECO:0000259" key="9">
    <source>
        <dbReference type="Pfam" id="PF05183"/>
    </source>
</evidence>
<dbReference type="EC" id="2.7.7.48" evidence="8"/>
<sequence>MANQTELVQRVPMMSFPLDIPTWRSWESLAINVFNIPEGTNTFVLWDSFKKEGNITSVDIFDQRTGDHPPPSSEFWAMGTYVIKLRNRTEVTVRVELKTGDQEGLMDSPVRPGVRYPSFMDFSVVKLDVCVLNGEKTFHVMHAFKGSLRGSLDIRRRELSINFTTNIRDSRSLRNPSLYSEENESLFRLRVKFIQLDKLWASHDPQSKDISLLAILEHPALYFRRLKNLEPTFQSDTNWKEIDAWPRQTALVHNPEALVNQTLITNLYRSGQIVDIGRWNVFRITLSPEAVENGAFTLLHDILGDHNVPVQNDCPFKESFRRPKLVWDWINHSPAQNPSSPRSTLGDLADREYVPLDFPVRYQLEVCISNGWLSGFCMTREFVLELRDLGEKNARRLLEHVDTEKTTYLNPMKIFDIKVYKAVSDAKIPSYCSFMRSAQVTPTTIYYNTPTVDTSNRIIRRYIEHVDHFLRVRFTDEKSVGRIFSTVGDSQDEIYTRVKRTMANGITVGDRHYEFLAFSNSQFRDHGAYFFAPTLHLTAAHIRAWMGKLSHIRNIAKYAARLGQSFSTTRAFGGCKADIRQIEDITRNGRVFSDGVGKISKFLVSMVAEELNLKTPDGELPSAFQFRLGGCKGLLVVSSDPGHSEVHIRPSQLKFESPHVKLEIIRSSRPSVATLNRQLILVLASRGIPDRAFHKKLKQHLEIFEEAMVNDEKATGMLRKYIDPEQMTLCLAKMIDCGFRRTEEPFVYSMLALWKTWHLKHLKEKAKIVIEKGTCVFGCIDETGILNGYFRGRPLDKEASLPQIFIQVSQPERRGWSRNVITGLCIVARNPSLHPGDIRVVLAVDVPELRHLRDVVVFPQTGDLDVPGMCSGGDLDGDDYVVIWDQDLIPSKRSWFEPPMQQTPKKAPDLDRDVTVDEVSSFFVTYMKNNILPSIARAHLAWADQLPDGIRDDKCIRLARLHSDAVDYNKTGGAAVMTRDLVPSRWPHFMERRGALPKKDYHSKKILGQLYDAVEHVNFVPHLTMPFDSRILECKPELKELSEDLLDYARSLKGDYDAAVRRVMAQYEIPTEFEVWSSWILSHNCSANNYNISEKVGGLAEHLRSGFRQHCYEKMGGRFLEALAPLVVAMYRVTHEDLLTTQEVVKYDDESDYEESDHMDSTAAKTSLISFPWMFSEYLGKIAQGHYDLDAITKLAATKGSRPKGKVYTQAEVMRLTADFTIEGGSGRPKVEIPESENDIVENDILENDILEEIFEDKATANLSALDKLIDMIGE</sequence>
<organism evidence="11 12">
    <name type="scientific">Penicillium cosmopolitanum</name>
    <dbReference type="NCBI Taxonomy" id="1131564"/>
    <lineage>
        <taxon>Eukaryota</taxon>
        <taxon>Fungi</taxon>
        <taxon>Dikarya</taxon>
        <taxon>Ascomycota</taxon>
        <taxon>Pezizomycotina</taxon>
        <taxon>Eurotiomycetes</taxon>
        <taxon>Eurotiomycetidae</taxon>
        <taxon>Eurotiales</taxon>
        <taxon>Aspergillaceae</taxon>
        <taxon>Penicillium</taxon>
    </lineage>
</organism>
<evidence type="ECO:0000313" key="12">
    <source>
        <dbReference type="Proteomes" id="UP001147747"/>
    </source>
</evidence>
<evidence type="ECO:0000259" key="10">
    <source>
        <dbReference type="Pfam" id="PF26253"/>
    </source>
</evidence>
<comment type="similarity">
    <text evidence="1 8">Belongs to the RdRP family.</text>
</comment>
<accession>A0A9X0B9L9</accession>
<dbReference type="PANTHER" id="PTHR23079">
    <property type="entry name" value="RNA-DEPENDENT RNA POLYMERASE"/>
    <property type="match status" value="1"/>
</dbReference>
<feature type="domain" description="RDRP core" evidence="9">
    <location>
        <begin position="440"/>
        <end position="1014"/>
    </location>
</feature>
<evidence type="ECO:0000256" key="1">
    <source>
        <dbReference type="ARBA" id="ARBA00005762"/>
    </source>
</evidence>
<name>A0A9X0B9L9_9EURO</name>
<evidence type="ECO:0000256" key="3">
    <source>
        <dbReference type="ARBA" id="ARBA00022679"/>
    </source>
</evidence>
<dbReference type="InterPro" id="IPR007855">
    <property type="entry name" value="RDRP"/>
</dbReference>
<proteinExistence type="inferred from homology"/>
<dbReference type="EMBL" id="JAPZBU010000006">
    <property type="protein sequence ID" value="KAJ5396888.1"/>
    <property type="molecule type" value="Genomic_DNA"/>
</dbReference>
<feature type="domain" description="RDRP C-terminal head" evidence="10">
    <location>
        <begin position="1042"/>
        <end position="1184"/>
    </location>
</feature>
<evidence type="ECO:0000256" key="6">
    <source>
        <dbReference type="ARBA" id="ARBA00023158"/>
    </source>
</evidence>
<dbReference type="Proteomes" id="UP001147747">
    <property type="component" value="Unassembled WGS sequence"/>
</dbReference>
<comment type="catalytic activity">
    <reaction evidence="7 8">
        <text>RNA(n) + a ribonucleoside 5'-triphosphate = RNA(n+1) + diphosphate</text>
        <dbReference type="Rhea" id="RHEA:21248"/>
        <dbReference type="Rhea" id="RHEA-COMP:14527"/>
        <dbReference type="Rhea" id="RHEA-COMP:17342"/>
        <dbReference type="ChEBI" id="CHEBI:33019"/>
        <dbReference type="ChEBI" id="CHEBI:61557"/>
        <dbReference type="ChEBI" id="CHEBI:140395"/>
        <dbReference type="EC" id="2.7.7.48"/>
    </reaction>
</comment>
<keyword evidence="3 8" id="KW-0808">Transferase</keyword>
<evidence type="ECO:0000313" key="11">
    <source>
        <dbReference type="EMBL" id="KAJ5396888.1"/>
    </source>
</evidence>
<keyword evidence="6" id="KW-0943">RNA-mediated gene silencing</keyword>
<dbReference type="InterPro" id="IPR058752">
    <property type="entry name" value="RDRP_C_head"/>
</dbReference>
<dbReference type="GeneID" id="81368618"/>
<keyword evidence="12" id="KW-1185">Reference proteome</keyword>
<comment type="caution">
    <text evidence="11">The sequence shown here is derived from an EMBL/GenBank/DDBJ whole genome shotgun (WGS) entry which is preliminary data.</text>
</comment>
<dbReference type="GO" id="GO:0003968">
    <property type="term" value="F:RNA-directed RNA polymerase activity"/>
    <property type="evidence" value="ECO:0007669"/>
    <property type="project" value="UniProtKB-KW"/>
</dbReference>
<dbReference type="OrthoDB" id="6513042at2759"/>
<dbReference type="GO" id="GO:0031380">
    <property type="term" value="C:nuclear RNA-directed RNA polymerase complex"/>
    <property type="evidence" value="ECO:0007669"/>
    <property type="project" value="TreeGrafter"/>
</dbReference>
<dbReference type="InterPro" id="IPR057596">
    <property type="entry name" value="RDRP_core"/>
</dbReference>
<dbReference type="RefSeq" id="XP_056488940.1">
    <property type="nucleotide sequence ID" value="XM_056629638.1"/>
</dbReference>
<evidence type="ECO:0000256" key="4">
    <source>
        <dbReference type="ARBA" id="ARBA00022695"/>
    </source>
</evidence>